<keyword evidence="2" id="KW-1185">Reference proteome</keyword>
<gene>
    <name evidence="1" type="ORF">GAP32_174</name>
</gene>
<protein>
    <submittedName>
        <fullName evidence="1">Uncharacterized protein</fullName>
    </submittedName>
</protein>
<proteinExistence type="predicted"/>
<dbReference type="GeneID" id="13993914"/>
<dbReference type="KEGG" id="vg:13993914"/>
<sequence length="191" mass="22421">MNSFIEHAYKEVINQYMLSFQHRATDEYERSWFPSEFPHLVRDSNIFPVLYDMNVNSYNAPWYTGICLPVALFVKHYMKDVHNTDVEMVGLWEDRNSPYTQSVDIPPIFCHCVIKYNNKFHDAFWPEGTQDESKILFAGDCFYAGVDSVIDMYLNHQGSAFLNENLFDKVKTALYNSRNLAENNFLNLEQV</sequence>
<dbReference type="EMBL" id="JN882285">
    <property type="protein sequence ID" value="AFC21624.1"/>
    <property type="molecule type" value="Genomic_DNA"/>
</dbReference>
<evidence type="ECO:0000313" key="2">
    <source>
        <dbReference type="Proteomes" id="UP000000457"/>
    </source>
</evidence>
<dbReference type="Proteomes" id="UP000000457">
    <property type="component" value="Segment"/>
</dbReference>
<name>K4FB29_9CAUD</name>
<accession>K4FB29</accession>
<reference evidence="1 2" key="1">
    <citation type="journal article" date="2014" name="Virology">
        <title>Supersize me: Cronobacter sakazakii phage GAP32.</title>
        <authorList>
            <person name="Abbasifar R."/>
            <person name="Griffiths M.W."/>
            <person name="Sabour P.M."/>
            <person name="Ackermann H.-W."/>
            <person name="Vandersteegen K."/>
            <person name="Lavigne R."/>
            <person name="Noben J.-P."/>
            <person name="Villa A.A."/>
            <person name="Abbasifar A."/>
            <person name="Nash J.H.E."/>
            <person name="Kropinski A.M."/>
        </authorList>
    </citation>
    <scope>NUCLEOTIDE SEQUENCE [LARGE SCALE GENOMIC DNA]</scope>
    <source>
        <strain evidence="1">GAP-32</strain>
    </source>
</reference>
<dbReference type="RefSeq" id="YP_006987279.1">
    <property type="nucleotide sequence ID" value="NC_019401.1"/>
</dbReference>
<evidence type="ECO:0000313" key="1">
    <source>
        <dbReference type="EMBL" id="AFC21624.1"/>
    </source>
</evidence>
<organism evidence="1 2">
    <name type="scientific">Cronobacter phage vB_CsaM_GAP32</name>
    <dbReference type="NCBI Taxonomy" id="1141136"/>
    <lineage>
        <taxon>Viruses</taxon>
        <taxon>Duplodnaviria</taxon>
        <taxon>Heunggongvirae</taxon>
        <taxon>Uroviricota</taxon>
        <taxon>Caudoviricetes</taxon>
        <taxon>Mimasvirus</taxon>
        <taxon>Mimasvirus GAP32</taxon>
    </lineage>
</organism>